<keyword evidence="10" id="KW-1185">Reference proteome</keyword>
<evidence type="ECO:0000256" key="5">
    <source>
        <dbReference type="ARBA" id="ARBA00022777"/>
    </source>
</evidence>
<dbReference type="Gene3D" id="1.10.287.130">
    <property type="match status" value="1"/>
</dbReference>
<dbReference type="CDD" id="cd00075">
    <property type="entry name" value="HATPase"/>
    <property type="match status" value="1"/>
</dbReference>
<keyword evidence="7" id="KW-1133">Transmembrane helix</keyword>
<dbReference type="CDD" id="cd00082">
    <property type="entry name" value="HisKA"/>
    <property type="match status" value="1"/>
</dbReference>
<keyword evidence="3" id="KW-0597">Phosphoprotein</keyword>
<keyword evidence="7" id="KW-0472">Membrane</keyword>
<dbReference type="SMART" id="SM00387">
    <property type="entry name" value="HATPase_c"/>
    <property type="match status" value="1"/>
</dbReference>
<feature type="domain" description="Histidine kinase" evidence="8">
    <location>
        <begin position="81"/>
        <end position="293"/>
    </location>
</feature>
<dbReference type="Gene3D" id="3.30.565.10">
    <property type="entry name" value="Histidine kinase-like ATPase, C-terminal domain"/>
    <property type="match status" value="1"/>
</dbReference>
<dbReference type="Pfam" id="PF02518">
    <property type="entry name" value="HATPase_c"/>
    <property type="match status" value="1"/>
</dbReference>
<dbReference type="InterPro" id="IPR003594">
    <property type="entry name" value="HATPase_dom"/>
</dbReference>
<dbReference type="Pfam" id="PF00512">
    <property type="entry name" value="HisKA"/>
    <property type="match status" value="1"/>
</dbReference>
<reference evidence="10" key="1">
    <citation type="journal article" date="2019" name="Int. J. Syst. Evol. Microbiol.">
        <title>The Global Catalogue of Microorganisms (GCM) 10K type strain sequencing project: providing services to taxonomists for standard genome sequencing and annotation.</title>
        <authorList>
            <consortium name="The Broad Institute Genomics Platform"/>
            <consortium name="The Broad Institute Genome Sequencing Center for Infectious Disease"/>
            <person name="Wu L."/>
            <person name="Ma J."/>
        </authorList>
    </citation>
    <scope>NUCLEOTIDE SEQUENCE [LARGE SCALE GENOMIC DNA]</scope>
    <source>
        <strain evidence="10">KCTC 52490</strain>
    </source>
</reference>
<proteinExistence type="predicted"/>
<evidence type="ECO:0000256" key="7">
    <source>
        <dbReference type="SAM" id="Phobius"/>
    </source>
</evidence>
<dbReference type="Proteomes" id="UP001597512">
    <property type="component" value="Unassembled WGS sequence"/>
</dbReference>
<dbReference type="InterPro" id="IPR003661">
    <property type="entry name" value="HisK_dim/P_dom"/>
</dbReference>
<dbReference type="EC" id="2.7.13.3" evidence="2"/>
<gene>
    <name evidence="9" type="ORF">ACFS25_04755</name>
</gene>
<evidence type="ECO:0000259" key="8">
    <source>
        <dbReference type="PROSITE" id="PS50109"/>
    </source>
</evidence>
<comment type="catalytic activity">
    <reaction evidence="1">
        <text>ATP + protein L-histidine = ADP + protein N-phospho-L-histidine.</text>
        <dbReference type="EC" id="2.7.13.3"/>
    </reaction>
</comment>
<dbReference type="InterPro" id="IPR050736">
    <property type="entry name" value="Sensor_HK_Regulatory"/>
</dbReference>
<evidence type="ECO:0000256" key="2">
    <source>
        <dbReference type="ARBA" id="ARBA00012438"/>
    </source>
</evidence>
<evidence type="ECO:0000313" key="10">
    <source>
        <dbReference type="Proteomes" id="UP001597512"/>
    </source>
</evidence>
<accession>A0ABW6AGF1</accession>
<evidence type="ECO:0000256" key="6">
    <source>
        <dbReference type="ARBA" id="ARBA00023012"/>
    </source>
</evidence>
<dbReference type="PANTHER" id="PTHR43711">
    <property type="entry name" value="TWO-COMPONENT HISTIDINE KINASE"/>
    <property type="match status" value="1"/>
</dbReference>
<dbReference type="RefSeq" id="WP_381497261.1">
    <property type="nucleotide sequence ID" value="NZ_JBHUOM010000001.1"/>
</dbReference>
<dbReference type="SUPFAM" id="SSF47384">
    <property type="entry name" value="Homodimeric domain of signal transducing histidine kinase"/>
    <property type="match status" value="1"/>
</dbReference>
<evidence type="ECO:0000313" key="9">
    <source>
        <dbReference type="EMBL" id="MFD2933079.1"/>
    </source>
</evidence>
<dbReference type="SUPFAM" id="SSF55874">
    <property type="entry name" value="ATPase domain of HSP90 chaperone/DNA topoisomerase II/histidine kinase"/>
    <property type="match status" value="1"/>
</dbReference>
<dbReference type="InterPro" id="IPR036890">
    <property type="entry name" value="HATPase_C_sf"/>
</dbReference>
<name>A0ABW6AGF1_9BACT</name>
<dbReference type="EMBL" id="JBHUOM010000001">
    <property type="protein sequence ID" value="MFD2933079.1"/>
    <property type="molecule type" value="Genomic_DNA"/>
</dbReference>
<dbReference type="InterPro" id="IPR036097">
    <property type="entry name" value="HisK_dim/P_sf"/>
</dbReference>
<evidence type="ECO:0000256" key="1">
    <source>
        <dbReference type="ARBA" id="ARBA00000085"/>
    </source>
</evidence>
<feature type="transmembrane region" description="Helical" evidence="7">
    <location>
        <begin position="43"/>
        <end position="66"/>
    </location>
</feature>
<dbReference type="PANTHER" id="PTHR43711:SF1">
    <property type="entry name" value="HISTIDINE KINASE 1"/>
    <property type="match status" value="1"/>
</dbReference>
<dbReference type="SMART" id="SM00388">
    <property type="entry name" value="HisKA"/>
    <property type="match status" value="1"/>
</dbReference>
<keyword evidence="5 9" id="KW-0418">Kinase</keyword>
<evidence type="ECO:0000256" key="4">
    <source>
        <dbReference type="ARBA" id="ARBA00022679"/>
    </source>
</evidence>
<evidence type="ECO:0000256" key="3">
    <source>
        <dbReference type="ARBA" id="ARBA00022553"/>
    </source>
</evidence>
<organism evidence="9 10">
    <name type="scientific">Spirosoma flavum</name>
    <dbReference type="NCBI Taxonomy" id="2048557"/>
    <lineage>
        <taxon>Bacteria</taxon>
        <taxon>Pseudomonadati</taxon>
        <taxon>Bacteroidota</taxon>
        <taxon>Cytophagia</taxon>
        <taxon>Cytophagales</taxon>
        <taxon>Cytophagaceae</taxon>
        <taxon>Spirosoma</taxon>
    </lineage>
</organism>
<dbReference type="GO" id="GO:0016301">
    <property type="term" value="F:kinase activity"/>
    <property type="evidence" value="ECO:0007669"/>
    <property type="project" value="UniProtKB-KW"/>
</dbReference>
<keyword evidence="4" id="KW-0808">Transferase</keyword>
<dbReference type="PROSITE" id="PS50109">
    <property type="entry name" value="HIS_KIN"/>
    <property type="match status" value="1"/>
</dbReference>
<protein>
    <recommendedName>
        <fullName evidence="2">histidine kinase</fullName>
        <ecNumber evidence="2">2.7.13.3</ecNumber>
    </recommendedName>
</protein>
<dbReference type="InterPro" id="IPR004358">
    <property type="entry name" value="Sig_transdc_His_kin-like_C"/>
</dbReference>
<dbReference type="InterPro" id="IPR005467">
    <property type="entry name" value="His_kinase_dom"/>
</dbReference>
<sequence>MIHRSTAVPLFVFGPLLFSIEKSLFGNWLYFPEPVAVMAPSLLWLALFGLALVIQILVGYGLWWLLRKRQKSVVQTEVLHSIVHEFQTPITAIRMAADILDSPIARNQPERTEKYVRIIREETERLQHQVETMLTLARADRNTLILNPEPVQLYQLLHSVAERHGDYLTLTLPGPDPHILADRLHLTNVFYNLLDNAIKYSSGEPNITLQTQKTSDGLTITVRDRGVGIPPKLISQIFQPFFRVHDRNQPSVKGFGLGLSYVQRIVESHKWAIWVKSEVGKGSEFMIHVPPSAILPSLFNDVHHRKEQSPKGKNNG</sequence>
<keyword evidence="7" id="KW-0812">Transmembrane</keyword>
<keyword evidence="6" id="KW-0902">Two-component regulatory system</keyword>
<comment type="caution">
    <text evidence="9">The sequence shown here is derived from an EMBL/GenBank/DDBJ whole genome shotgun (WGS) entry which is preliminary data.</text>
</comment>
<dbReference type="PRINTS" id="PR00344">
    <property type="entry name" value="BCTRLSENSOR"/>
</dbReference>